<evidence type="ECO:0000313" key="2">
    <source>
        <dbReference type="EMBL" id="NNM73848.1"/>
    </source>
</evidence>
<dbReference type="AlphaFoldDB" id="A0A849I8X7"/>
<evidence type="ECO:0000313" key="3">
    <source>
        <dbReference type="Proteomes" id="UP000564885"/>
    </source>
</evidence>
<proteinExistence type="predicted"/>
<name>A0A849I8X7_9HYPH</name>
<dbReference type="RefSeq" id="WP_171219296.1">
    <property type="nucleotide sequence ID" value="NZ_JABEPP010000004.1"/>
</dbReference>
<organism evidence="2 3">
    <name type="scientific">Enterovirga aerilata</name>
    <dbReference type="NCBI Taxonomy" id="2730920"/>
    <lineage>
        <taxon>Bacteria</taxon>
        <taxon>Pseudomonadati</taxon>
        <taxon>Pseudomonadota</taxon>
        <taxon>Alphaproteobacteria</taxon>
        <taxon>Hyphomicrobiales</taxon>
        <taxon>Methylobacteriaceae</taxon>
        <taxon>Enterovirga</taxon>
    </lineage>
</organism>
<protein>
    <submittedName>
        <fullName evidence="2">Uncharacterized protein</fullName>
    </submittedName>
</protein>
<reference evidence="2 3" key="1">
    <citation type="submission" date="2020-04" db="EMBL/GenBank/DDBJ databases">
        <title>Enterovirga sp. isolate from soil.</title>
        <authorList>
            <person name="Chea S."/>
            <person name="Kim D.-U."/>
        </authorList>
    </citation>
    <scope>NUCLEOTIDE SEQUENCE [LARGE SCALE GENOMIC DNA]</scope>
    <source>
        <strain evidence="2 3">DB1703</strain>
    </source>
</reference>
<keyword evidence="3" id="KW-1185">Reference proteome</keyword>
<feature type="region of interest" description="Disordered" evidence="1">
    <location>
        <begin position="24"/>
        <end position="46"/>
    </location>
</feature>
<evidence type="ECO:0000256" key="1">
    <source>
        <dbReference type="SAM" id="MobiDB-lite"/>
    </source>
</evidence>
<dbReference type="Proteomes" id="UP000564885">
    <property type="component" value="Unassembled WGS sequence"/>
</dbReference>
<comment type="caution">
    <text evidence="2">The sequence shown here is derived from an EMBL/GenBank/DDBJ whole genome shotgun (WGS) entry which is preliminary data.</text>
</comment>
<sequence length="46" mass="4796">MSENYSQLNLGISPMDHLSCPFAPDEGGDFYPPPPPVHGIPASAAA</sequence>
<accession>A0A849I8X7</accession>
<dbReference type="EMBL" id="JABEPP010000004">
    <property type="protein sequence ID" value="NNM73848.1"/>
    <property type="molecule type" value="Genomic_DNA"/>
</dbReference>
<gene>
    <name evidence="2" type="ORF">HJG44_15805</name>
</gene>